<reference evidence="2 3" key="1">
    <citation type="submission" date="2024-09" db="EMBL/GenBank/DDBJ databases">
        <authorList>
            <person name="Sun Q."/>
            <person name="Mori K."/>
        </authorList>
    </citation>
    <scope>NUCLEOTIDE SEQUENCE [LARGE SCALE GENOMIC DNA]</scope>
    <source>
        <strain evidence="2 3">CECT 9424</strain>
    </source>
</reference>
<dbReference type="Gene3D" id="1.10.10.60">
    <property type="entry name" value="Homeodomain-like"/>
    <property type="match status" value="2"/>
</dbReference>
<proteinExistence type="predicted"/>
<accession>A0ABV5HX82</accession>
<dbReference type="EMBL" id="JBHMEC010000004">
    <property type="protein sequence ID" value="MFB9148719.1"/>
    <property type="molecule type" value="Genomic_DNA"/>
</dbReference>
<organism evidence="2 3">
    <name type="scientific">Roseovarius ramblicola</name>
    <dbReference type="NCBI Taxonomy" id="2022336"/>
    <lineage>
        <taxon>Bacteria</taxon>
        <taxon>Pseudomonadati</taxon>
        <taxon>Pseudomonadota</taxon>
        <taxon>Alphaproteobacteria</taxon>
        <taxon>Rhodobacterales</taxon>
        <taxon>Roseobacteraceae</taxon>
        <taxon>Roseovarius</taxon>
    </lineage>
</organism>
<feature type="domain" description="Bro-N" evidence="1">
    <location>
        <begin position="1"/>
        <end position="104"/>
    </location>
</feature>
<dbReference type="RefSeq" id="WP_377066917.1">
    <property type="nucleotide sequence ID" value="NZ_JBHMEC010000004.1"/>
</dbReference>
<gene>
    <name evidence="2" type="ORF">ACFFU4_03010</name>
</gene>
<evidence type="ECO:0000313" key="3">
    <source>
        <dbReference type="Proteomes" id="UP001589670"/>
    </source>
</evidence>
<dbReference type="PROSITE" id="PS51750">
    <property type="entry name" value="BRO_N"/>
    <property type="match status" value="1"/>
</dbReference>
<dbReference type="Pfam" id="PF09039">
    <property type="entry name" value="HTH_Tnp_Mu_2"/>
    <property type="match status" value="1"/>
</dbReference>
<dbReference type="SUPFAM" id="SSF46689">
    <property type="entry name" value="Homeodomain-like"/>
    <property type="match status" value="1"/>
</dbReference>
<dbReference type="InterPro" id="IPR009057">
    <property type="entry name" value="Homeodomain-like_sf"/>
</dbReference>
<dbReference type="InterPro" id="IPR015126">
    <property type="entry name" value="Mu_I-gamma"/>
</dbReference>
<dbReference type="SMART" id="SM01040">
    <property type="entry name" value="Bro-N"/>
    <property type="match status" value="1"/>
</dbReference>
<dbReference type="Proteomes" id="UP001589670">
    <property type="component" value="Unassembled WGS sequence"/>
</dbReference>
<protein>
    <submittedName>
        <fullName evidence="2">BRO family protein</fullName>
    </submittedName>
</protein>
<comment type="caution">
    <text evidence="2">The sequence shown here is derived from an EMBL/GenBank/DDBJ whole genome shotgun (WGS) entry which is preliminary data.</text>
</comment>
<name>A0ABV5HX82_9RHOB</name>
<dbReference type="PANTHER" id="PTHR36180:SF2">
    <property type="entry name" value="BRO FAMILY PROTEIN"/>
    <property type="match status" value="1"/>
</dbReference>
<dbReference type="PANTHER" id="PTHR36180">
    <property type="entry name" value="DNA-BINDING PROTEIN-RELATED-RELATED"/>
    <property type="match status" value="1"/>
</dbReference>
<evidence type="ECO:0000313" key="2">
    <source>
        <dbReference type="EMBL" id="MFB9148719.1"/>
    </source>
</evidence>
<sequence length="270" mass="30267">MNDIIPFDFESHAVRSVLIDGKPWFVAADVCRVLEIVNHRHAVSTLDEDEKGVVKTDTLGGKQDLNIVSVSGVIWLSSRSNKPVAKRFWKWVRAEVLPALVRDGYYAMPGAAAPDLEELAEKRAYLESLPEDQREIARAKCEALDKIADAIEAGEKVSHAVREAAAESGYSEKTLWNCRANTYMVPRSDWEAACAPKWRRRRGGMMVECHPEALRFFEGLAATGQRITDCYRRTCEVAAERGWEPVPGIHVLRRHAARVLSNPVRRSVSA</sequence>
<keyword evidence="3" id="KW-1185">Reference proteome</keyword>
<dbReference type="Pfam" id="PF02498">
    <property type="entry name" value="Bro-N"/>
    <property type="match status" value="1"/>
</dbReference>
<evidence type="ECO:0000259" key="1">
    <source>
        <dbReference type="PROSITE" id="PS51750"/>
    </source>
</evidence>
<dbReference type="InterPro" id="IPR003497">
    <property type="entry name" value="BRO_N_domain"/>
</dbReference>